<accession>A0A844B7N5</accession>
<dbReference type="OrthoDB" id="9808993at2"/>
<organism evidence="1 2">
    <name type="scientific">Caenimonas koreensis DSM 17982</name>
    <dbReference type="NCBI Taxonomy" id="1121255"/>
    <lineage>
        <taxon>Bacteria</taxon>
        <taxon>Pseudomonadati</taxon>
        <taxon>Pseudomonadota</taxon>
        <taxon>Betaproteobacteria</taxon>
        <taxon>Burkholderiales</taxon>
        <taxon>Comamonadaceae</taxon>
        <taxon>Caenimonas</taxon>
    </lineage>
</organism>
<name>A0A844B7N5_9BURK</name>
<gene>
    <name evidence="1" type="ORF">GHT07_18000</name>
</gene>
<keyword evidence="2" id="KW-1185">Reference proteome</keyword>
<dbReference type="PIRSF" id="PIRSF035170">
    <property type="entry name" value="HD_phosphohydro"/>
    <property type="match status" value="1"/>
</dbReference>
<dbReference type="EMBL" id="WJBU01000020">
    <property type="protein sequence ID" value="MRD49173.1"/>
    <property type="molecule type" value="Genomic_DNA"/>
</dbReference>
<comment type="caution">
    <text evidence="1">The sequence shown here is derived from an EMBL/GenBank/DDBJ whole genome shotgun (WGS) entry which is preliminary data.</text>
</comment>
<evidence type="ECO:0000313" key="1">
    <source>
        <dbReference type="EMBL" id="MRD49173.1"/>
    </source>
</evidence>
<dbReference type="InterPro" id="IPR009218">
    <property type="entry name" value="HD_phosphohydro"/>
</dbReference>
<dbReference type="SUPFAM" id="SSF109604">
    <property type="entry name" value="HD-domain/PDEase-like"/>
    <property type="match status" value="1"/>
</dbReference>
<sequence length="215" mass="24225">MDGLATWQRLWREVGAPEGNEGLHQRLINAWCEPQRHYHSRQHLRECLATLATARHLAQRPAEVELALWFHDAFYEPRRHDNEERSAHWAREAIDAAGAPAGVGERVAALVMLTRGHQPPQGADGQLLVDVDLSILGAPGERFDESNEQIRLEYAHVPLVDFIAGRTRVLQAFLARPRLFCTAHFHDRLEAQARANLQRALDKLAVEGHRLSGVG</sequence>
<keyword evidence="1" id="KW-0675">Receptor</keyword>
<evidence type="ECO:0000313" key="2">
    <source>
        <dbReference type="Proteomes" id="UP000487350"/>
    </source>
</evidence>
<dbReference type="Proteomes" id="UP000487350">
    <property type="component" value="Unassembled WGS sequence"/>
</dbReference>
<reference evidence="1 2" key="1">
    <citation type="submission" date="2019-11" db="EMBL/GenBank/DDBJ databases">
        <title>Caenimonas koreensis gen. nov., sp. nov., isolated from activated sludge.</title>
        <authorList>
            <person name="Seung H.R."/>
        </authorList>
    </citation>
    <scope>NUCLEOTIDE SEQUENCE [LARGE SCALE GENOMIC DNA]</scope>
    <source>
        <strain evidence="1 2">EMB320</strain>
    </source>
</reference>
<dbReference type="PANTHER" id="PTHR21174:SF0">
    <property type="entry name" value="HD PHOSPHOHYDROLASE FAMILY PROTEIN-RELATED"/>
    <property type="match status" value="1"/>
</dbReference>
<proteinExistence type="predicted"/>
<dbReference type="RefSeq" id="WP_153586484.1">
    <property type="nucleotide sequence ID" value="NZ_WJBU01000020.1"/>
</dbReference>
<dbReference type="PANTHER" id="PTHR21174">
    <property type="match status" value="1"/>
</dbReference>
<dbReference type="AlphaFoldDB" id="A0A844B7N5"/>
<protein>
    <submittedName>
        <fullName evidence="1">N-methyl-D-aspartate receptor NMDAR2C subunit</fullName>
    </submittedName>
</protein>